<accession>A0A2U1NJZ0</accession>
<feature type="transmembrane region" description="Helical" evidence="6">
    <location>
        <begin position="63"/>
        <end position="96"/>
    </location>
</feature>
<evidence type="ECO:0000313" key="8">
    <source>
        <dbReference type="EMBL" id="PWA73837.1"/>
    </source>
</evidence>
<dbReference type="OrthoDB" id="448250at2759"/>
<dbReference type="GO" id="GO:0005783">
    <property type="term" value="C:endoplasmic reticulum"/>
    <property type="evidence" value="ECO:0007669"/>
    <property type="project" value="GOC"/>
</dbReference>
<evidence type="ECO:0000256" key="5">
    <source>
        <dbReference type="ARBA" id="ARBA00023136"/>
    </source>
</evidence>
<comment type="caution">
    <text evidence="8">The sequence shown here is derived from an EMBL/GenBank/DDBJ whole genome shotgun (WGS) entry which is preliminary data.</text>
</comment>
<organism evidence="8 9">
    <name type="scientific">Artemisia annua</name>
    <name type="common">Sweet wormwood</name>
    <dbReference type="NCBI Taxonomy" id="35608"/>
    <lineage>
        <taxon>Eukaryota</taxon>
        <taxon>Viridiplantae</taxon>
        <taxon>Streptophyta</taxon>
        <taxon>Embryophyta</taxon>
        <taxon>Tracheophyta</taxon>
        <taxon>Spermatophyta</taxon>
        <taxon>Magnoliopsida</taxon>
        <taxon>eudicotyledons</taxon>
        <taxon>Gunneridae</taxon>
        <taxon>Pentapetalae</taxon>
        <taxon>asterids</taxon>
        <taxon>campanulids</taxon>
        <taxon>Asterales</taxon>
        <taxon>Asteraceae</taxon>
        <taxon>Asteroideae</taxon>
        <taxon>Anthemideae</taxon>
        <taxon>Artemisiinae</taxon>
        <taxon>Artemisia</taxon>
    </lineage>
</organism>
<dbReference type="EMBL" id="PKPP01002667">
    <property type="protein sequence ID" value="PWA73837.1"/>
    <property type="molecule type" value="Genomic_DNA"/>
</dbReference>
<evidence type="ECO:0000256" key="3">
    <source>
        <dbReference type="ARBA" id="ARBA00022692"/>
    </source>
</evidence>
<evidence type="ECO:0000256" key="4">
    <source>
        <dbReference type="ARBA" id="ARBA00022989"/>
    </source>
</evidence>
<proteinExistence type="inferred from homology"/>
<evidence type="ECO:0000256" key="7">
    <source>
        <dbReference type="SAM" id="SignalP"/>
    </source>
</evidence>
<evidence type="ECO:0000256" key="6">
    <source>
        <dbReference type="SAM" id="Phobius"/>
    </source>
</evidence>
<dbReference type="GO" id="GO:0000139">
    <property type="term" value="C:Golgi membrane"/>
    <property type="evidence" value="ECO:0007669"/>
    <property type="project" value="TreeGrafter"/>
</dbReference>
<dbReference type="Proteomes" id="UP000245207">
    <property type="component" value="Unassembled WGS sequence"/>
</dbReference>
<dbReference type="GO" id="GO:0006890">
    <property type="term" value="P:retrograde vesicle-mediated transport, Golgi to endoplasmic reticulum"/>
    <property type="evidence" value="ECO:0007669"/>
    <property type="project" value="TreeGrafter"/>
</dbReference>
<keyword evidence="9" id="KW-1185">Reference proteome</keyword>
<gene>
    <name evidence="8" type="ORF">CTI12_AA257870</name>
</gene>
<dbReference type="GO" id="GO:0006621">
    <property type="term" value="P:protein retention in ER lumen"/>
    <property type="evidence" value="ECO:0007669"/>
    <property type="project" value="TreeGrafter"/>
</dbReference>
<dbReference type="Pfam" id="PF03248">
    <property type="entry name" value="Rer1"/>
    <property type="match status" value="1"/>
</dbReference>
<keyword evidence="7" id="KW-0732">Signal</keyword>
<keyword evidence="3 6" id="KW-0812">Transmembrane</keyword>
<evidence type="ECO:0000256" key="1">
    <source>
        <dbReference type="ARBA" id="ARBA00004141"/>
    </source>
</evidence>
<sequence>MATLLSTVLDILMLLTSFLSPLVFPEVDASDCPLLPLKGSDEFRPFIRRLSEFDFWYAVTKGFIISILMTFFEIFLVPFFTWPMLLGSWFIILAITIKYRISDMIKYKYDPFSTGKQVCRSFHFLAVMKLFWG</sequence>
<feature type="chain" id="PRO_5015434420" evidence="7">
    <location>
        <begin position="30"/>
        <end position="133"/>
    </location>
</feature>
<evidence type="ECO:0000256" key="2">
    <source>
        <dbReference type="ARBA" id="ARBA00006070"/>
    </source>
</evidence>
<dbReference type="PANTHER" id="PTHR10743">
    <property type="entry name" value="PROTEIN RER1"/>
    <property type="match status" value="1"/>
</dbReference>
<evidence type="ECO:0000313" key="9">
    <source>
        <dbReference type="Proteomes" id="UP000245207"/>
    </source>
</evidence>
<dbReference type="PANTHER" id="PTHR10743:SF17">
    <property type="entry name" value="PROTEIN RER1A"/>
    <property type="match status" value="1"/>
</dbReference>
<dbReference type="STRING" id="35608.A0A2U1NJZ0"/>
<protein>
    <submittedName>
        <fullName evidence="8">Retrieval of early ER protein Rer1</fullName>
    </submittedName>
</protein>
<comment type="similarity">
    <text evidence="2">Belongs to the RER1 family.</text>
</comment>
<dbReference type="InterPro" id="IPR004932">
    <property type="entry name" value="Rer1"/>
</dbReference>
<feature type="signal peptide" evidence="7">
    <location>
        <begin position="1"/>
        <end position="29"/>
    </location>
</feature>
<keyword evidence="5 6" id="KW-0472">Membrane</keyword>
<dbReference type="AlphaFoldDB" id="A0A2U1NJZ0"/>
<comment type="subcellular location">
    <subcellularLocation>
        <location evidence="1">Membrane</location>
        <topology evidence="1">Multi-pass membrane protein</topology>
    </subcellularLocation>
</comment>
<reference evidence="8 9" key="1">
    <citation type="journal article" date="2018" name="Mol. Plant">
        <title>The genome of Artemisia annua provides insight into the evolution of Asteraceae family and artemisinin biosynthesis.</title>
        <authorList>
            <person name="Shen Q."/>
            <person name="Zhang L."/>
            <person name="Liao Z."/>
            <person name="Wang S."/>
            <person name="Yan T."/>
            <person name="Shi P."/>
            <person name="Liu M."/>
            <person name="Fu X."/>
            <person name="Pan Q."/>
            <person name="Wang Y."/>
            <person name="Lv Z."/>
            <person name="Lu X."/>
            <person name="Zhang F."/>
            <person name="Jiang W."/>
            <person name="Ma Y."/>
            <person name="Chen M."/>
            <person name="Hao X."/>
            <person name="Li L."/>
            <person name="Tang Y."/>
            <person name="Lv G."/>
            <person name="Zhou Y."/>
            <person name="Sun X."/>
            <person name="Brodelius P.E."/>
            <person name="Rose J.K.C."/>
            <person name="Tang K."/>
        </authorList>
    </citation>
    <scope>NUCLEOTIDE SEQUENCE [LARGE SCALE GENOMIC DNA]</scope>
    <source>
        <strain evidence="9">cv. Huhao1</strain>
        <tissue evidence="8">Leaf</tissue>
    </source>
</reference>
<keyword evidence="4 6" id="KW-1133">Transmembrane helix</keyword>
<name>A0A2U1NJZ0_ARTAN</name>